<dbReference type="PANTHER" id="PTHR13604">
    <property type="entry name" value="DC12-RELATED"/>
    <property type="match status" value="1"/>
</dbReference>
<keyword evidence="10" id="KW-1185">Reference proteome</keyword>
<evidence type="ECO:0000256" key="5">
    <source>
        <dbReference type="ARBA" id="ARBA00023124"/>
    </source>
</evidence>
<name>A0A3L9YBQ0_9FLAO</name>
<dbReference type="InterPro" id="IPR036590">
    <property type="entry name" value="SRAP-like"/>
</dbReference>
<evidence type="ECO:0000256" key="4">
    <source>
        <dbReference type="ARBA" id="ARBA00022801"/>
    </source>
</evidence>
<dbReference type="InterPro" id="IPR003738">
    <property type="entry name" value="SRAP"/>
</dbReference>
<proteinExistence type="inferred from homology"/>
<dbReference type="GO" id="GO:0003697">
    <property type="term" value="F:single-stranded DNA binding"/>
    <property type="evidence" value="ECO:0007669"/>
    <property type="project" value="InterPro"/>
</dbReference>
<dbReference type="AlphaFoldDB" id="A0A3L9YBQ0"/>
<evidence type="ECO:0000313" key="10">
    <source>
        <dbReference type="Proteomes" id="UP000271339"/>
    </source>
</evidence>
<sequence>MCYDIKASLEAQLNKARRVNDLQAIEEIIEKLAPLTDLPIYHASGFSHPEMLIYTNRSPNFPEVATWGLVPHWVNDEEQLKKLWNNTLNARGETIFEKPSFRTAAEHNRCVVYVDGFYEHHHFEGNVYPYYIRRKDKKPMVLAGLWSEWTNPNSGGVVNTFTIVTTVGNPLMAKIHNNPKLKEPRMPVILTSESEEEWLKPFESNTDRENIVKNIKPLSEDLLEAYTVRRLRGKEYLGNVEEISEEFEYQELNNL</sequence>
<evidence type="ECO:0000256" key="3">
    <source>
        <dbReference type="ARBA" id="ARBA00022763"/>
    </source>
</evidence>
<keyword evidence="4 8" id="KW-0378">Hydrolase</keyword>
<dbReference type="Gene3D" id="3.90.1680.10">
    <property type="entry name" value="SOS response associated peptidase-like"/>
    <property type="match status" value="1"/>
</dbReference>
<dbReference type="Proteomes" id="UP000271339">
    <property type="component" value="Unassembled WGS sequence"/>
</dbReference>
<dbReference type="GO" id="GO:0006508">
    <property type="term" value="P:proteolysis"/>
    <property type="evidence" value="ECO:0007669"/>
    <property type="project" value="UniProtKB-KW"/>
</dbReference>
<keyword evidence="7" id="KW-0456">Lyase</keyword>
<dbReference type="SUPFAM" id="SSF143081">
    <property type="entry name" value="BB1717-like"/>
    <property type="match status" value="1"/>
</dbReference>
<dbReference type="OrthoDB" id="9782620at2"/>
<dbReference type="PANTHER" id="PTHR13604:SF0">
    <property type="entry name" value="ABASIC SITE PROCESSING PROTEIN HMCES"/>
    <property type="match status" value="1"/>
</dbReference>
<dbReference type="RefSeq" id="WP_121908398.1">
    <property type="nucleotide sequence ID" value="NZ_REFC01000014.1"/>
</dbReference>
<keyword evidence="6" id="KW-0238">DNA-binding</keyword>
<dbReference type="EC" id="3.4.-.-" evidence="8"/>
<reference evidence="9 10" key="1">
    <citation type="submission" date="2018-10" db="EMBL/GenBank/DDBJ databases">
        <title>Genomic Encyclopedia of Archaeal and Bacterial Type Strains, Phase II (KMG-II): from individual species to whole genera.</title>
        <authorList>
            <person name="Goeker M."/>
        </authorList>
    </citation>
    <scope>NUCLEOTIDE SEQUENCE [LARGE SCALE GENOMIC DNA]</scope>
    <source>
        <strain evidence="9 10">DSM 23424</strain>
    </source>
</reference>
<dbReference type="Pfam" id="PF02586">
    <property type="entry name" value="SRAP"/>
    <property type="match status" value="1"/>
</dbReference>
<accession>A0A3L9YBQ0</accession>
<evidence type="ECO:0000256" key="1">
    <source>
        <dbReference type="ARBA" id="ARBA00008136"/>
    </source>
</evidence>
<dbReference type="GO" id="GO:0008233">
    <property type="term" value="F:peptidase activity"/>
    <property type="evidence" value="ECO:0007669"/>
    <property type="project" value="UniProtKB-KW"/>
</dbReference>
<protein>
    <recommendedName>
        <fullName evidence="8">Abasic site processing protein</fullName>
        <ecNumber evidence="8">3.4.-.-</ecNumber>
    </recommendedName>
</protein>
<evidence type="ECO:0000256" key="6">
    <source>
        <dbReference type="ARBA" id="ARBA00023125"/>
    </source>
</evidence>
<keyword evidence="3" id="KW-0227">DNA damage</keyword>
<gene>
    <name evidence="9" type="ORF">BXY75_2869</name>
</gene>
<organism evidence="9 10">
    <name type="scientific">Ulvibacter antarcticus</name>
    <dbReference type="NCBI Taxonomy" id="442714"/>
    <lineage>
        <taxon>Bacteria</taxon>
        <taxon>Pseudomonadati</taxon>
        <taxon>Bacteroidota</taxon>
        <taxon>Flavobacteriia</taxon>
        <taxon>Flavobacteriales</taxon>
        <taxon>Flavobacteriaceae</taxon>
        <taxon>Ulvibacter</taxon>
    </lineage>
</organism>
<keyword evidence="2 8" id="KW-0645">Protease</keyword>
<comment type="similarity">
    <text evidence="1 8">Belongs to the SOS response-associated peptidase family.</text>
</comment>
<dbReference type="EMBL" id="REFC01000014">
    <property type="protein sequence ID" value="RMA58061.1"/>
    <property type="molecule type" value="Genomic_DNA"/>
</dbReference>
<evidence type="ECO:0000313" key="9">
    <source>
        <dbReference type="EMBL" id="RMA58061.1"/>
    </source>
</evidence>
<evidence type="ECO:0000256" key="8">
    <source>
        <dbReference type="RuleBase" id="RU364100"/>
    </source>
</evidence>
<dbReference type="GO" id="GO:0016829">
    <property type="term" value="F:lyase activity"/>
    <property type="evidence" value="ECO:0007669"/>
    <property type="project" value="UniProtKB-KW"/>
</dbReference>
<comment type="caution">
    <text evidence="9">The sequence shown here is derived from an EMBL/GenBank/DDBJ whole genome shotgun (WGS) entry which is preliminary data.</text>
</comment>
<evidence type="ECO:0000256" key="2">
    <source>
        <dbReference type="ARBA" id="ARBA00022670"/>
    </source>
</evidence>
<keyword evidence="5" id="KW-0190">Covalent protein-DNA linkage</keyword>
<dbReference type="GO" id="GO:0106300">
    <property type="term" value="P:protein-DNA covalent cross-linking repair"/>
    <property type="evidence" value="ECO:0007669"/>
    <property type="project" value="InterPro"/>
</dbReference>
<evidence type="ECO:0000256" key="7">
    <source>
        <dbReference type="ARBA" id="ARBA00023239"/>
    </source>
</evidence>